<keyword evidence="4" id="KW-0472">Membrane</keyword>
<comment type="cofactor">
    <cofactor evidence="1">
        <name>Fe(2+)</name>
        <dbReference type="ChEBI" id="CHEBI:29033"/>
    </cofactor>
</comment>
<keyword evidence="4" id="KW-1133">Transmembrane helix</keyword>
<dbReference type="NCBIfam" id="NF041365">
    <property type="entry name" value="GntB_guanitoxin"/>
    <property type="match status" value="1"/>
</dbReference>
<sequence>MKREYQQYKFSLEIKIQLKELTKLDNWHGLLALLQDCTLILASILITSYVTWFFYPIALLVIGSRQRALTTLLHDSAHGVLAKNKLLNSFLGTFGSGYLIFQQMIPYKKSHCYEHHSHLGNPEVDPDFKFYLKEGLYCEQSPKEFLVNHIIKPLLLFKVPQYIFYLINNRLFGKGCNLYETLIMLTYVFTIVSASVWFGFLDELILFWLVPYVTVFQVLGYFIEVSEHYPLVGKNTVDLYMTRNRFSPWYEAFFTSIHGENFHLVHHLMPSLPFWNLAQAHKILLVDPNYFRHNSLTGGIFFPSNGFSSIVSTFIRK</sequence>
<proteinExistence type="inferred from homology"/>
<dbReference type="GO" id="GO:0016717">
    <property type="term" value="F:oxidoreductase activity, acting on paired donors, with oxidation of a pair of donors resulting in the reduction of molecular oxygen to two molecules of water"/>
    <property type="evidence" value="ECO:0007669"/>
    <property type="project" value="TreeGrafter"/>
</dbReference>
<keyword evidence="7" id="KW-1185">Reference proteome</keyword>
<feature type="domain" description="Fatty acid desaturase" evidence="5">
    <location>
        <begin position="51"/>
        <end position="284"/>
    </location>
</feature>
<organism evidence="6 7">
    <name type="scientific">Tychonema bourrellyi FEM_GT703</name>
    <dbReference type="NCBI Taxonomy" id="2040638"/>
    <lineage>
        <taxon>Bacteria</taxon>
        <taxon>Bacillati</taxon>
        <taxon>Cyanobacteriota</taxon>
        <taxon>Cyanophyceae</taxon>
        <taxon>Oscillatoriophycideae</taxon>
        <taxon>Oscillatoriales</taxon>
        <taxon>Microcoleaceae</taxon>
        <taxon>Tychonema</taxon>
    </lineage>
</organism>
<protein>
    <submittedName>
        <fullName evidence="6">Fatty acid desaturase</fullName>
    </submittedName>
</protein>
<dbReference type="AlphaFoldDB" id="A0A2G4F0G0"/>
<feature type="transmembrane region" description="Helical" evidence="4">
    <location>
        <begin position="39"/>
        <end position="62"/>
    </location>
</feature>
<dbReference type="EMBL" id="NXIB02000060">
    <property type="protein sequence ID" value="PHX55228.1"/>
    <property type="molecule type" value="Genomic_DNA"/>
</dbReference>
<evidence type="ECO:0000313" key="7">
    <source>
        <dbReference type="Proteomes" id="UP000226442"/>
    </source>
</evidence>
<keyword evidence="3" id="KW-0408">Iron</keyword>
<dbReference type="OrthoDB" id="9792534at2"/>
<keyword evidence="4" id="KW-0812">Transmembrane</keyword>
<dbReference type="GO" id="GO:0008610">
    <property type="term" value="P:lipid biosynthetic process"/>
    <property type="evidence" value="ECO:0007669"/>
    <property type="project" value="UniProtKB-ARBA"/>
</dbReference>
<dbReference type="PANTHER" id="PTHR19353:SF19">
    <property type="entry name" value="DELTA(5) FATTY ACID DESATURASE C-RELATED"/>
    <property type="match status" value="1"/>
</dbReference>
<dbReference type="RefSeq" id="WP_096830309.1">
    <property type="nucleotide sequence ID" value="NZ_NXIB02000060.1"/>
</dbReference>
<evidence type="ECO:0000256" key="4">
    <source>
        <dbReference type="SAM" id="Phobius"/>
    </source>
</evidence>
<dbReference type="CDD" id="cd03510">
    <property type="entry name" value="Rhizobitoxine-FADS-like"/>
    <property type="match status" value="1"/>
</dbReference>
<dbReference type="Pfam" id="PF00487">
    <property type="entry name" value="FA_desaturase"/>
    <property type="match status" value="1"/>
</dbReference>
<dbReference type="InterPro" id="IPR005804">
    <property type="entry name" value="FA_desaturase_dom"/>
</dbReference>
<dbReference type="InterPro" id="IPR012171">
    <property type="entry name" value="Fatty_acid_desaturase"/>
</dbReference>
<gene>
    <name evidence="6" type="ORF">CP500_011860</name>
</gene>
<evidence type="ECO:0000256" key="2">
    <source>
        <dbReference type="ARBA" id="ARBA00008749"/>
    </source>
</evidence>
<accession>A0A2G4F0G0</accession>
<comment type="similarity">
    <text evidence="2">Belongs to the fatty acid desaturase type 2 family.</text>
</comment>
<comment type="caution">
    <text evidence="6">The sequence shown here is derived from an EMBL/GenBank/DDBJ whole genome shotgun (WGS) entry which is preliminary data.</text>
</comment>
<name>A0A2G4F0G0_9CYAN</name>
<evidence type="ECO:0000313" key="6">
    <source>
        <dbReference type="EMBL" id="PHX55228.1"/>
    </source>
</evidence>
<dbReference type="Proteomes" id="UP000226442">
    <property type="component" value="Unassembled WGS sequence"/>
</dbReference>
<feature type="transmembrane region" description="Helical" evidence="4">
    <location>
        <begin position="204"/>
        <end position="223"/>
    </location>
</feature>
<dbReference type="PANTHER" id="PTHR19353">
    <property type="entry name" value="FATTY ACID DESATURASE 2"/>
    <property type="match status" value="1"/>
</dbReference>
<dbReference type="GO" id="GO:0016020">
    <property type="term" value="C:membrane"/>
    <property type="evidence" value="ECO:0007669"/>
    <property type="project" value="TreeGrafter"/>
</dbReference>
<reference evidence="6" key="1">
    <citation type="submission" date="2017-10" db="EMBL/GenBank/DDBJ databases">
        <title>Draft genome sequence of the planktic cyanobacteria Tychonema bourrellyi isolated from alpine lentic freshwater.</title>
        <authorList>
            <person name="Tett A."/>
            <person name="Armanini F."/>
            <person name="Asnicar F."/>
            <person name="Boscaini A."/>
            <person name="Pasolli E."/>
            <person name="Zolfo M."/>
            <person name="Donati C."/>
            <person name="Salmaso N."/>
            <person name="Segata N."/>
        </authorList>
    </citation>
    <scope>NUCLEOTIDE SEQUENCE</scope>
    <source>
        <strain evidence="6">FEM_GT703</strain>
    </source>
</reference>
<evidence type="ECO:0000256" key="3">
    <source>
        <dbReference type="ARBA" id="ARBA00023004"/>
    </source>
</evidence>
<feature type="transmembrane region" description="Helical" evidence="4">
    <location>
        <begin position="178"/>
        <end position="198"/>
    </location>
</feature>
<evidence type="ECO:0000259" key="5">
    <source>
        <dbReference type="Pfam" id="PF00487"/>
    </source>
</evidence>
<evidence type="ECO:0000256" key="1">
    <source>
        <dbReference type="ARBA" id="ARBA00001954"/>
    </source>
</evidence>